<keyword evidence="2" id="KW-1185">Reference proteome</keyword>
<sequence>MSASPRLMMVQFLEWVAARPRRREDVLEAWQSSCPRFPVREDARADGLIRQYGGEAGEHRVELTERGRAMLDRP</sequence>
<name>A0ABS6IMS4_9HYPH</name>
<dbReference type="RefSeq" id="WP_216964271.1">
    <property type="nucleotide sequence ID" value="NZ_JAHOPB010000002.1"/>
</dbReference>
<gene>
    <name evidence="1" type="ORF">KQ910_19130</name>
</gene>
<accession>A0ABS6IMS4</accession>
<dbReference type="Proteomes" id="UP000727907">
    <property type="component" value="Unassembled WGS sequence"/>
</dbReference>
<evidence type="ECO:0000313" key="2">
    <source>
        <dbReference type="Proteomes" id="UP000727907"/>
    </source>
</evidence>
<proteinExistence type="predicted"/>
<comment type="caution">
    <text evidence="1">The sequence shown here is derived from an EMBL/GenBank/DDBJ whole genome shotgun (WGS) entry which is preliminary data.</text>
</comment>
<evidence type="ECO:0000313" key="1">
    <source>
        <dbReference type="EMBL" id="MBU8875894.1"/>
    </source>
</evidence>
<protein>
    <submittedName>
        <fullName evidence="1">Uncharacterized protein</fullName>
    </submittedName>
</protein>
<reference evidence="1 2" key="1">
    <citation type="submission" date="2021-06" db="EMBL/GenBank/DDBJ databases">
        <authorList>
            <person name="Lee D.H."/>
        </authorList>
    </citation>
    <scope>NUCLEOTIDE SEQUENCE [LARGE SCALE GENOMIC DNA]</scope>
    <source>
        <strain evidence="1 2">MMS21-HV4-11</strain>
    </source>
</reference>
<organism evidence="1 2">
    <name type="scientific">Reyranella humidisoli</name>
    <dbReference type="NCBI Taxonomy" id="2849149"/>
    <lineage>
        <taxon>Bacteria</taxon>
        <taxon>Pseudomonadati</taxon>
        <taxon>Pseudomonadota</taxon>
        <taxon>Alphaproteobacteria</taxon>
        <taxon>Hyphomicrobiales</taxon>
        <taxon>Reyranellaceae</taxon>
        <taxon>Reyranella</taxon>
    </lineage>
</organism>
<dbReference type="EMBL" id="JAHOPB010000002">
    <property type="protein sequence ID" value="MBU8875894.1"/>
    <property type="molecule type" value="Genomic_DNA"/>
</dbReference>